<evidence type="ECO:0000313" key="2">
    <source>
        <dbReference type="Proteomes" id="UP001239445"/>
    </source>
</evidence>
<dbReference type="InterPro" id="IPR014729">
    <property type="entry name" value="Rossmann-like_a/b/a_fold"/>
</dbReference>
<dbReference type="AlphaFoldDB" id="A0AAJ0BNF2"/>
<dbReference type="SUPFAM" id="SSF52374">
    <property type="entry name" value="Nucleotidylyl transferase"/>
    <property type="match status" value="1"/>
</dbReference>
<accession>A0AAJ0BNF2</accession>
<dbReference type="Proteomes" id="UP001239445">
    <property type="component" value="Unassembled WGS sequence"/>
</dbReference>
<dbReference type="PANTHER" id="PTHR31285:SF0">
    <property type="entry name" value="NICOTINAMIDE MONONUCLEOTIDE ADENYLYLTRANSFERASE"/>
    <property type="match status" value="1"/>
</dbReference>
<dbReference type="Gene3D" id="3.40.50.620">
    <property type="entry name" value="HUPs"/>
    <property type="match status" value="1"/>
</dbReference>
<keyword evidence="2" id="KW-1185">Reference proteome</keyword>
<protein>
    <recommendedName>
        <fullName evidence="3">Nicotinamide-nucleotide adenylyltransferase</fullName>
    </recommendedName>
</protein>
<dbReference type="GO" id="GO:0005634">
    <property type="term" value="C:nucleus"/>
    <property type="evidence" value="ECO:0007669"/>
    <property type="project" value="TreeGrafter"/>
</dbReference>
<organism evidence="1 2">
    <name type="scientific">Echria macrotheca</name>
    <dbReference type="NCBI Taxonomy" id="438768"/>
    <lineage>
        <taxon>Eukaryota</taxon>
        <taxon>Fungi</taxon>
        <taxon>Dikarya</taxon>
        <taxon>Ascomycota</taxon>
        <taxon>Pezizomycotina</taxon>
        <taxon>Sordariomycetes</taxon>
        <taxon>Sordariomycetidae</taxon>
        <taxon>Sordariales</taxon>
        <taxon>Schizotheciaceae</taxon>
        <taxon>Echria</taxon>
    </lineage>
</organism>
<dbReference type="PANTHER" id="PTHR31285">
    <property type="entry name" value="NICOTINAMIDE MONONUCLEOTIDE ADENYLYLTRANSFERASE"/>
    <property type="match status" value="1"/>
</dbReference>
<proteinExistence type="predicted"/>
<dbReference type="GO" id="GO:0000309">
    <property type="term" value="F:nicotinamide-nucleotide adenylyltransferase activity"/>
    <property type="evidence" value="ECO:0007669"/>
    <property type="project" value="TreeGrafter"/>
</dbReference>
<evidence type="ECO:0008006" key="3">
    <source>
        <dbReference type="Google" id="ProtNLM"/>
    </source>
</evidence>
<gene>
    <name evidence="1" type="ORF">QBC47DRAFT_370341</name>
</gene>
<reference evidence="1" key="1">
    <citation type="submission" date="2023-06" db="EMBL/GenBank/DDBJ databases">
        <title>Genome-scale phylogeny and comparative genomics of the fungal order Sordariales.</title>
        <authorList>
            <consortium name="Lawrence Berkeley National Laboratory"/>
            <person name="Hensen N."/>
            <person name="Bonometti L."/>
            <person name="Westerberg I."/>
            <person name="Brannstrom I.O."/>
            <person name="Guillou S."/>
            <person name="Cros-Aarteil S."/>
            <person name="Calhoun S."/>
            <person name="Haridas S."/>
            <person name="Kuo A."/>
            <person name="Mondo S."/>
            <person name="Pangilinan J."/>
            <person name="Riley R."/>
            <person name="Labutti K."/>
            <person name="Andreopoulos B."/>
            <person name="Lipzen A."/>
            <person name="Chen C."/>
            <person name="Yanf M."/>
            <person name="Daum C."/>
            <person name="Ng V."/>
            <person name="Clum A."/>
            <person name="Steindorff A."/>
            <person name="Ohm R."/>
            <person name="Martin F."/>
            <person name="Silar P."/>
            <person name="Natvig D."/>
            <person name="Lalanne C."/>
            <person name="Gautier V."/>
            <person name="Ament-Velasquez S.L."/>
            <person name="Kruys A."/>
            <person name="Hutchinson M.I."/>
            <person name="Powell A.J."/>
            <person name="Barry K."/>
            <person name="Miller A.N."/>
            <person name="Grigoriev I.V."/>
            <person name="Debuchy R."/>
            <person name="Gladieux P."/>
            <person name="Thoren M.H."/>
            <person name="Johannesson H."/>
        </authorList>
    </citation>
    <scope>NUCLEOTIDE SEQUENCE</scope>
    <source>
        <strain evidence="1">PSN4</strain>
    </source>
</reference>
<dbReference type="EMBL" id="MU839827">
    <property type="protein sequence ID" value="KAK1761525.1"/>
    <property type="molecule type" value="Genomic_DNA"/>
</dbReference>
<dbReference type="GO" id="GO:0016887">
    <property type="term" value="F:ATP hydrolysis activity"/>
    <property type="evidence" value="ECO:0007669"/>
    <property type="project" value="TreeGrafter"/>
</dbReference>
<evidence type="ECO:0000313" key="1">
    <source>
        <dbReference type="EMBL" id="KAK1761525.1"/>
    </source>
</evidence>
<name>A0AAJ0BNF2_9PEZI</name>
<comment type="caution">
    <text evidence="1">The sequence shown here is derived from an EMBL/GenBank/DDBJ whole genome shotgun (WGS) entry which is preliminary data.</text>
</comment>
<dbReference type="GO" id="GO:0005737">
    <property type="term" value="C:cytoplasm"/>
    <property type="evidence" value="ECO:0007669"/>
    <property type="project" value="TreeGrafter"/>
</dbReference>
<sequence>MSSSETPAVPVVDQSMRAQSLLTSGGGGSARLLVDFFSRAITTFQHSESPFQVICTLSPTASRSPSDNAQAHLPAPVAPRSKPKTLIVLDSSFNPPTRAHLRMATSAIHDISGASSLGMGSLRLLLLLAINNADKAPKPAAFHQRLAMMWAFAKDVQRRVAEDQQTAMPSEDAIYTAEGPAIDIALSTRPYFHEKSAAIATADFYNVGSTGGPTEQVILVGYDTLIRIFNPKYYGPPPAEAEVRSESGSSPSETPMQKALGPFFARAKLRATLRTDDEWGTSAEQRAYLDNLLHGDGLTRVGGSQEWASKIELVEGRKEGEDVVSSTYARTAAKARDWERLDKMVTPEVRAWITKQELYCQ</sequence>